<dbReference type="GO" id="GO:0005506">
    <property type="term" value="F:iron ion binding"/>
    <property type="evidence" value="ECO:0007669"/>
    <property type="project" value="InterPro"/>
</dbReference>
<dbReference type="Gene3D" id="1.10.630.10">
    <property type="entry name" value="Cytochrome P450"/>
    <property type="match status" value="1"/>
</dbReference>
<evidence type="ECO:0000313" key="1">
    <source>
        <dbReference type="EMBL" id="EGO21951.1"/>
    </source>
</evidence>
<sequence>MSAFTKYALIGVAIATVTLTLALRWTTALLDPPKTTLKQLLRSRALPNERLIRALGMTNTFVSDDLFVHSAFVRAAKMLIARANPRDRKGWDGWVGEVSKCIDHYLPLDSIQFATYMQSVTFSIVLTGFLDADLAALDPRDVASVTKAINERWMQAKTSQQLHPHLLSEINDHIFRWVPNRDQYPNPLDFIIPAFETMWRVVAITTVYAYRDESIRHAFLDFGDNSTLPQFQAFKKAGPSVEAVVLEVLRLYPPTRRISRVNPSPPSKFPFAASTTESDSIEVAEIETYHKSQEWGENPTEFDPMRYHPSKGASDLFAFGYGRLKCVASSWAPIAAATIVARILERVDEREFEIKEGEAMGRRDGWGGWSIKRKY</sequence>
<organism>
    <name type="scientific">Serpula lacrymans var. lacrymans (strain S7.9)</name>
    <name type="common">Dry rot fungus</name>
    <dbReference type="NCBI Taxonomy" id="578457"/>
    <lineage>
        <taxon>Eukaryota</taxon>
        <taxon>Fungi</taxon>
        <taxon>Dikarya</taxon>
        <taxon>Basidiomycota</taxon>
        <taxon>Agaricomycotina</taxon>
        <taxon>Agaricomycetes</taxon>
        <taxon>Agaricomycetidae</taxon>
        <taxon>Boletales</taxon>
        <taxon>Coniophorineae</taxon>
        <taxon>Serpulaceae</taxon>
        <taxon>Serpula</taxon>
    </lineage>
</organism>
<name>F8P5R4_SERL9</name>
<dbReference type="GO" id="GO:0016705">
    <property type="term" value="F:oxidoreductase activity, acting on paired donors, with incorporation or reduction of molecular oxygen"/>
    <property type="evidence" value="ECO:0007669"/>
    <property type="project" value="InterPro"/>
</dbReference>
<dbReference type="InterPro" id="IPR001128">
    <property type="entry name" value="Cyt_P450"/>
</dbReference>
<gene>
    <name evidence="1" type="ORF">SERLADRAFT_451953</name>
</gene>
<dbReference type="InterPro" id="IPR036396">
    <property type="entry name" value="Cyt_P450_sf"/>
</dbReference>
<reference evidence="1" key="1">
    <citation type="submission" date="2011-04" db="EMBL/GenBank/DDBJ databases">
        <title>Evolution of plant cell wall degrading machinery underlies the functional diversity of forest fungi.</title>
        <authorList>
            <consortium name="US DOE Joint Genome Institute (JGI-PGF)"/>
            <person name="Eastwood D.C."/>
            <person name="Floudas D."/>
            <person name="Binder M."/>
            <person name="Majcherczyk A."/>
            <person name="Schneider P."/>
            <person name="Aerts A."/>
            <person name="Asiegbu F.O."/>
            <person name="Baker S.E."/>
            <person name="Barry K."/>
            <person name="Bendiksby M."/>
            <person name="Blumentritt M."/>
            <person name="Coutinho P.M."/>
            <person name="Cullen D."/>
            <person name="Cullen D."/>
            <person name="Gathman A."/>
            <person name="Goodell B."/>
            <person name="Henrissat B."/>
            <person name="Ihrmark K."/>
            <person name="Kauserud H."/>
            <person name="Kohler A."/>
            <person name="LaButti K."/>
            <person name="Lapidus A."/>
            <person name="Lavin J.L."/>
            <person name="Lee Y.-H."/>
            <person name="Lindquist E."/>
            <person name="Lilly W."/>
            <person name="Lucas S."/>
            <person name="Morin E."/>
            <person name="Murat C."/>
            <person name="Oguiza J.A."/>
            <person name="Park J."/>
            <person name="Pisabarro A.G."/>
            <person name="Riley R."/>
            <person name="Rosling A."/>
            <person name="Salamov A."/>
            <person name="Schmidt O."/>
            <person name="Schmutz J."/>
            <person name="Skrede I."/>
            <person name="Stenlid J."/>
            <person name="Wiebenga A."/>
            <person name="Xie X."/>
            <person name="Kues U."/>
            <person name="Hibbett D.S."/>
            <person name="Hoffmeister D."/>
            <person name="Hogberg N."/>
            <person name="Martin F."/>
            <person name="Grigoriev I.V."/>
            <person name="Watkinson S.C."/>
        </authorList>
    </citation>
    <scope>NUCLEOTIDE SEQUENCE</scope>
    <source>
        <strain evidence="1">S7.9</strain>
    </source>
</reference>
<dbReference type="Pfam" id="PF00067">
    <property type="entry name" value="p450"/>
    <property type="match status" value="1"/>
</dbReference>
<dbReference type="KEGG" id="sla:SERLADRAFT_451953"/>
<dbReference type="GO" id="GO:0004497">
    <property type="term" value="F:monooxygenase activity"/>
    <property type="evidence" value="ECO:0007669"/>
    <property type="project" value="InterPro"/>
</dbReference>
<protein>
    <recommendedName>
        <fullName evidence="2">Cytochrome P450</fullName>
    </recommendedName>
</protein>
<evidence type="ECO:0008006" key="2">
    <source>
        <dbReference type="Google" id="ProtNLM"/>
    </source>
</evidence>
<dbReference type="AlphaFoldDB" id="F8P5R4"/>
<dbReference type="HOGENOM" id="CLU_044612_1_0_1"/>
<accession>F8P5R4</accession>
<dbReference type="GeneID" id="18816791"/>
<dbReference type="Proteomes" id="UP000008064">
    <property type="component" value="Unassembled WGS sequence"/>
</dbReference>
<proteinExistence type="predicted"/>
<dbReference type="OrthoDB" id="10029320at2759"/>
<dbReference type="GO" id="GO:0020037">
    <property type="term" value="F:heme binding"/>
    <property type="evidence" value="ECO:0007669"/>
    <property type="project" value="InterPro"/>
</dbReference>
<dbReference type="SUPFAM" id="SSF48264">
    <property type="entry name" value="Cytochrome P450"/>
    <property type="match status" value="1"/>
</dbReference>
<dbReference type="RefSeq" id="XP_007321737.1">
    <property type="nucleotide sequence ID" value="XM_007321675.1"/>
</dbReference>
<dbReference type="EMBL" id="GL945438">
    <property type="protein sequence ID" value="EGO21951.1"/>
    <property type="molecule type" value="Genomic_DNA"/>
</dbReference>